<evidence type="ECO:0000256" key="8">
    <source>
        <dbReference type="ARBA" id="ARBA00022519"/>
    </source>
</evidence>
<evidence type="ECO:0000259" key="18">
    <source>
        <dbReference type="Pfam" id="PF02233"/>
    </source>
</evidence>
<evidence type="ECO:0000256" key="11">
    <source>
        <dbReference type="ARBA" id="ARBA00022967"/>
    </source>
</evidence>
<organism evidence="19 20">
    <name type="scientific">Pseudomonas laurylsulfativorans</name>
    <dbReference type="NCBI Taxonomy" id="1943631"/>
    <lineage>
        <taxon>Bacteria</taxon>
        <taxon>Pseudomonadati</taxon>
        <taxon>Pseudomonadota</taxon>
        <taxon>Gammaproteobacteria</taxon>
        <taxon>Pseudomonadales</taxon>
        <taxon>Pseudomonadaceae</taxon>
        <taxon>Pseudomonas</taxon>
    </lineage>
</organism>
<feature type="transmembrane region" description="Helical" evidence="17">
    <location>
        <begin position="6"/>
        <end position="24"/>
    </location>
</feature>
<dbReference type="FunFam" id="3.40.50.1220:FF:000002">
    <property type="entry name" value="NAD(P) transhydrogenase subunit beta"/>
    <property type="match status" value="1"/>
</dbReference>
<evidence type="ECO:0000256" key="1">
    <source>
        <dbReference type="ARBA" id="ARBA00003943"/>
    </source>
</evidence>
<dbReference type="GO" id="GO:0005886">
    <property type="term" value="C:plasma membrane"/>
    <property type="evidence" value="ECO:0007669"/>
    <property type="project" value="UniProtKB-SubCell"/>
</dbReference>
<evidence type="ECO:0000256" key="5">
    <source>
        <dbReference type="ARBA" id="ARBA00012943"/>
    </source>
</evidence>
<dbReference type="PIRSF" id="PIRSF000204">
    <property type="entry name" value="PNTB"/>
    <property type="match status" value="1"/>
</dbReference>
<evidence type="ECO:0000256" key="10">
    <source>
        <dbReference type="ARBA" id="ARBA00022857"/>
    </source>
</evidence>
<keyword evidence="8 16" id="KW-0997">Cell inner membrane</keyword>
<accession>A0A2S3VTV3</accession>
<dbReference type="InterPro" id="IPR029035">
    <property type="entry name" value="DHS-like_NAD/FAD-binding_dom"/>
</dbReference>
<evidence type="ECO:0000313" key="19">
    <source>
        <dbReference type="EMBL" id="POF43351.1"/>
    </source>
</evidence>
<dbReference type="SUPFAM" id="SSF52467">
    <property type="entry name" value="DHS-like NAD/FAD-binding domain"/>
    <property type="match status" value="1"/>
</dbReference>
<dbReference type="GO" id="GO:0008750">
    <property type="term" value="F:proton-translocating NAD(P)+ transhydrogenase activity"/>
    <property type="evidence" value="ECO:0007669"/>
    <property type="project" value="UniProtKB-EC"/>
</dbReference>
<dbReference type="Pfam" id="PF02233">
    <property type="entry name" value="PNTB"/>
    <property type="match status" value="1"/>
</dbReference>
<feature type="transmembrane region" description="Helical" evidence="17">
    <location>
        <begin position="63"/>
        <end position="81"/>
    </location>
</feature>
<dbReference type="RefSeq" id="WP_095967830.1">
    <property type="nucleotide sequence ID" value="NZ_JALJWB010000001.1"/>
</dbReference>
<keyword evidence="11 16" id="KW-1278">Translocase</keyword>
<proteinExistence type="inferred from homology"/>
<feature type="transmembrane region" description="Helical" evidence="17">
    <location>
        <begin position="137"/>
        <end position="159"/>
    </location>
</feature>
<evidence type="ECO:0000256" key="6">
    <source>
        <dbReference type="ARBA" id="ARBA00014581"/>
    </source>
</evidence>
<dbReference type="EC" id="7.1.1.1" evidence="5 16"/>
<comment type="catalytic activity">
    <reaction evidence="15 16">
        <text>NAD(+) + NADPH + H(+)(in) = NADH + NADP(+) + H(+)(out)</text>
        <dbReference type="Rhea" id="RHEA:47992"/>
        <dbReference type="ChEBI" id="CHEBI:15378"/>
        <dbReference type="ChEBI" id="CHEBI:57540"/>
        <dbReference type="ChEBI" id="CHEBI:57783"/>
        <dbReference type="ChEBI" id="CHEBI:57945"/>
        <dbReference type="ChEBI" id="CHEBI:58349"/>
        <dbReference type="EC" id="7.1.1.1"/>
    </reaction>
</comment>
<dbReference type="Proteomes" id="UP000237440">
    <property type="component" value="Unassembled WGS sequence"/>
</dbReference>
<name>A0A2S3VTV3_9PSED</name>
<evidence type="ECO:0000256" key="17">
    <source>
        <dbReference type="SAM" id="Phobius"/>
    </source>
</evidence>
<dbReference type="PANTHER" id="PTHR44758">
    <property type="entry name" value="NAD(P) TRANSHYDROGENASE SUBUNIT BETA"/>
    <property type="match status" value="1"/>
</dbReference>
<dbReference type="GO" id="GO:0050661">
    <property type="term" value="F:NADP binding"/>
    <property type="evidence" value="ECO:0007669"/>
    <property type="project" value="InterPro"/>
</dbReference>
<feature type="domain" description="NADP transhydrogenase beta-like" evidence="18">
    <location>
        <begin position="8"/>
        <end position="474"/>
    </location>
</feature>
<reference evidence="20" key="1">
    <citation type="submission" date="2017-02" db="EMBL/GenBank/DDBJ databases">
        <authorList>
            <person name="Furmanczyk E.M."/>
        </authorList>
    </citation>
    <scope>NUCLEOTIDE SEQUENCE [LARGE SCALE GENOMIC DNA]</scope>
    <source>
        <strain evidence="20">AP3_22</strain>
    </source>
</reference>
<feature type="transmembrane region" description="Helical" evidence="17">
    <location>
        <begin position="180"/>
        <end position="197"/>
    </location>
</feature>
<keyword evidence="12 17" id="KW-1133">Transmembrane helix</keyword>
<evidence type="ECO:0000256" key="9">
    <source>
        <dbReference type="ARBA" id="ARBA00022692"/>
    </source>
</evidence>
<keyword evidence="14 16" id="KW-0472">Membrane</keyword>
<feature type="transmembrane region" description="Helical" evidence="17">
    <location>
        <begin position="93"/>
        <end position="114"/>
    </location>
</feature>
<evidence type="ECO:0000256" key="3">
    <source>
        <dbReference type="ARBA" id="ARBA00007919"/>
    </source>
</evidence>
<evidence type="ECO:0000256" key="16">
    <source>
        <dbReference type="PIRNR" id="PIRNR000204"/>
    </source>
</evidence>
<evidence type="ECO:0000256" key="4">
    <source>
        <dbReference type="ARBA" id="ARBA00011870"/>
    </source>
</evidence>
<evidence type="ECO:0000256" key="14">
    <source>
        <dbReference type="ARBA" id="ARBA00023136"/>
    </source>
</evidence>
<protein>
    <recommendedName>
        <fullName evidence="6 16">NAD(P) transhydrogenase subunit beta</fullName>
        <ecNumber evidence="5 16">7.1.1.1</ecNumber>
    </recommendedName>
    <alternativeName>
        <fullName evidence="16">Nicotinamide nucleotide transhydrogenase subunit beta</fullName>
    </alternativeName>
</protein>
<keyword evidence="13 16" id="KW-0520">NAD</keyword>
<comment type="caution">
    <text evidence="19">The sequence shown here is derived from an EMBL/GenBank/DDBJ whole genome shotgun (WGS) entry which is preliminary data.</text>
</comment>
<comment type="function">
    <text evidence="1 16">The transhydrogenation between NADH and NADP is coupled to respiration and ATP hydrolysis and functions as a proton pump across the membrane.</text>
</comment>
<dbReference type="PANTHER" id="PTHR44758:SF1">
    <property type="entry name" value="NAD(P) TRANSHYDROGENASE SUBUNIT BETA"/>
    <property type="match status" value="1"/>
</dbReference>
<dbReference type="OrthoDB" id="9763786at2"/>
<dbReference type="InterPro" id="IPR034300">
    <property type="entry name" value="PNTB-like"/>
</dbReference>
<feature type="transmembrane region" description="Helical" evidence="17">
    <location>
        <begin position="36"/>
        <end position="57"/>
    </location>
</feature>
<comment type="similarity">
    <text evidence="3 16">Belongs to the PNT beta subunit family.</text>
</comment>
<keyword evidence="20" id="KW-1185">Reference proteome</keyword>
<feature type="transmembrane region" description="Helical" evidence="17">
    <location>
        <begin position="203"/>
        <end position="222"/>
    </location>
</feature>
<evidence type="ECO:0000256" key="12">
    <source>
        <dbReference type="ARBA" id="ARBA00022989"/>
    </source>
</evidence>
<dbReference type="Gene3D" id="3.40.50.1220">
    <property type="entry name" value="TPP-binding domain"/>
    <property type="match status" value="1"/>
</dbReference>
<feature type="transmembrane region" description="Helical" evidence="17">
    <location>
        <begin position="253"/>
        <end position="273"/>
    </location>
</feature>
<comment type="subcellular location">
    <subcellularLocation>
        <location evidence="2">Cell inner membrane</location>
        <topology evidence="2">Multi-pass membrane protein</topology>
    </subcellularLocation>
</comment>
<dbReference type="AlphaFoldDB" id="A0A2S3VTV3"/>
<comment type="subunit">
    <text evidence="4">Heterodimer of an alpha and a beta chain.</text>
</comment>
<keyword evidence="10 16" id="KW-0521">NADP</keyword>
<sequence>MSMNLVTSLYLIASVCFIQALKGLSHPTTSRRGNLFGMLGMGLAILTTVGLIYKLGAELAQDGIVYVIVGLLIGGTAGSIMAKRVEMTKMPELVAFMHSMIGLAAVFIAIAAVVEPQSLGIVAQLGDAIPAGNRLELFLGAAIGAITFSGSVIAFGKLSGKYKFRLFQGAPVQFTGQHKLNLLLGVATLGLGITFMLTGDLSAFALMLALAFIMGVLIIIPIGGADMPVVVSMLNSYSGWAAAGIGFSLNNSMLIIAGSLVGSSGAILSYIMCKAMNRSFFNVLLGGFGNTADAGPAGAKEARPVKSGSADDATFLLTNADTVIIVPGYGLAVARAQHALKELTEKLTHRGVTVKYAIHPVAGRMPGHMNVLLAEAEVPYDQVFEMEDINSEFGQADVVLVLGANDVVNPAAKNDPKSPIAGMPILEAFKAKTIIVNKRSMASGYAGLDNELFYLDKTMMVFGDAKKVIEDMVKAVD</sequence>
<dbReference type="InterPro" id="IPR012136">
    <property type="entry name" value="NADH_DH_b"/>
</dbReference>
<keyword evidence="7 16" id="KW-1003">Cell membrane</keyword>
<gene>
    <name evidence="19" type="ORF">B0D71_00605</name>
</gene>
<dbReference type="EMBL" id="MUJK01000001">
    <property type="protein sequence ID" value="POF43351.1"/>
    <property type="molecule type" value="Genomic_DNA"/>
</dbReference>
<evidence type="ECO:0000256" key="13">
    <source>
        <dbReference type="ARBA" id="ARBA00023027"/>
    </source>
</evidence>
<evidence type="ECO:0000256" key="7">
    <source>
        <dbReference type="ARBA" id="ARBA00022475"/>
    </source>
</evidence>
<evidence type="ECO:0000256" key="15">
    <source>
        <dbReference type="ARBA" id="ARBA00048202"/>
    </source>
</evidence>
<keyword evidence="9 17" id="KW-0812">Transmembrane</keyword>
<evidence type="ECO:0000256" key="2">
    <source>
        <dbReference type="ARBA" id="ARBA00004429"/>
    </source>
</evidence>
<evidence type="ECO:0000313" key="20">
    <source>
        <dbReference type="Proteomes" id="UP000237440"/>
    </source>
</evidence>